<reference evidence="3 4" key="1">
    <citation type="journal article" date="2021" name="MBio">
        <title>Poor Competitiveness of Bradyrhizobium in Pigeon Pea Root Colonization in Indian Soils.</title>
        <authorList>
            <person name="Chalasani D."/>
            <person name="Basu A."/>
            <person name="Pullabhotla S.V.S.R.N."/>
            <person name="Jorrin B."/>
            <person name="Neal A.L."/>
            <person name="Poole P.S."/>
            <person name="Podile A.R."/>
            <person name="Tkacz A."/>
        </authorList>
    </citation>
    <scope>NUCLEOTIDE SEQUENCE [LARGE SCALE GENOMIC DNA]</scope>
    <source>
        <strain evidence="3 4">HU12</strain>
    </source>
</reference>
<organism evidence="3 4">
    <name type="scientific">Microbacterium ureisolvens</name>
    <dbReference type="NCBI Taxonomy" id="2781186"/>
    <lineage>
        <taxon>Bacteria</taxon>
        <taxon>Bacillati</taxon>
        <taxon>Actinomycetota</taxon>
        <taxon>Actinomycetes</taxon>
        <taxon>Micrococcales</taxon>
        <taxon>Microbacteriaceae</taxon>
        <taxon>Microbacterium</taxon>
    </lineage>
</organism>
<dbReference type="InterPro" id="IPR002347">
    <property type="entry name" value="SDR_fam"/>
</dbReference>
<dbReference type="PANTHER" id="PTHR43639">
    <property type="entry name" value="OXIDOREDUCTASE, SHORT-CHAIN DEHYDROGENASE/REDUCTASE FAMILY (AFU_ORTHOLOGUE AFUA_5G02870)"/>
    <property type="match status" value="1"/>
</dbReference>
<dbReference type="RefSeq" id="WP_220289258.1">
    <property type="nucleotide sequence ID" value="NZ_JAEUAX010000005.1"/>
</dbReference>
<dbReference type="CDD" id="cd05233">
    <property type="entry name" value="SDR_c"/>
    <property type="match status" value="1"/>
</dbReference>
<evidence type="ECO:0000256" key="1">
    <source>
        <dbReference type="ARBA" id="ARBA00006484"/>
    </source>
</evidence>
<dbReference type="PRINTS" id="PR00081">
    <property type="entry name" value="GDHRDH"/>
</dbReference>
<dbReference type="Gene3D" id="3.40.50.720">
    <property type="entry name" value="NAD(P)-binding Rossmann-like Domain"/>
    <property type="match status" value="1"/>
</dbReference>
<evidence type="ECO:0000313" key="4">
    <source>
        <dbReference type="Proteomes" id="UP000777440"/>
    </source>
</evidence>
<dbReference type="SUPFAM" id="SSF51735">
    <property type="entry name" value="NAD(P)-binding Rossmann-fold domains"/>
    <property type="match status" value="1"/>
</dbReference>
<dbReference type="InterPro" id="IPR036291">
    <property type="entry name" value="NAD(P)-bd_dom_sf"/>
</dbReference>
<dbReference type="Pfam" id="PF13561">
    <property type="entry name" value="adh_short_C2"/>
    <property type="match status" value="1"/>
</dbReference>
<protein>
    <submittedName>
        <fullName evidence="3">SDR family oxidoreductase</fullName>
    </submittedName>
</protein>
<name>A0ABS7HYI9_9MICO</name>
<sequence length="308" mass="32059">MATVLTTDGRSVVILPAPFGLPTARVTIVLSHSHSVLTEISVDTDETDLGDIRGGSYQLVKDAYPAALPRYQSASCDRERVLVVASSSRLGSAIADCFAASGAAVARHGSKPRLGVLAQNLREDGAVDRLVYDAAEQLGGPVSVLIDCFGPWDSTPLSAANPRRFRASIDDHASLFLEFARATGPGMRERGRGRLIAISAGSAATLSDGVYGVGKHLRETLVRGLAAELGPEITVNAIAPGQIAESAEHMHSIDPTAVERALATTVSGRFVTHAEVAEVALALCRPAFDSLTGAIIPLDGGARLGSMA</sequence>
<proteinExistence type="inferred from homology"/>
<dbReference type="EMBL" id="JAEUAX010000005">
    <property type="protein sequence ID" value="MBW9110451.1"/>
    <property type="molecule type" value="Genomic_DNA"/>
</dbReference>
<dbReference type="Proteomes" id="UP000777440">
    <property type="component" value="Unassembled WGS sequence"/>
</dbReference>
<keyword evidence="2" id="KW-0560">Oxidoreductase</keyword>
<accession>A0ABS7HYI9</accession>
<dbReference type="PANTHER" id="PTHR43639:SF1">
    <property type="entry name" value="SHORT-CHAIN DEHYDROGENASE_REDUCTASE FAMILY PROTEIN"/>
    <property type="match status" value="1"/>
</dbReference>
<evidence type="ECO:0000256" key="2">
    <source>
        <dbReference type="ARBA" id="ARBA00023002"/>
    </source>
</evidence>
<gene>
    <name evidence="3" type="ORF">JNB61_11770</name>
</gene>
<comment type="caution">
    <text evidence="3">The sequence shown here is derived from an EMBL/GenBank/DDBJ whole genome shotgun (WGS) entry which is preliminary data.</text>
</comment>
<keyword evidence="4" id="KW-1185">Reference proteome</keyword>
<evidence type="ECO:0000313" key="3">
    <source>
        <dbReference type="EMBL" id="MBW9110451.1"/>
    </source>
</evidence>
<comment type="similarity">
    <text evidence="1">Belongs to the short-chain dehydrogenases/reductases (SDR) family.</text>
</comment>